<accession>A0ABY1QJY2</accession>
<proteinExistence type="predicted"/>
<keyword evidence="3" id="KW-1185">Reference proteome</keyword>
<dbReference type="InterPro" id="IPR032494">
    <property type="entry name" value="Phage_TTP_N"/>
</dbReference>
<evidence type="ECO:0000313" key="2">
    <source>
        <dbReference type="EMBL" id="SMP71976.1"/>
    </source>
</evidence>
<dbReference type="EMBL" id="FXUL01000017">
    <property type="protein sequence ID" value="SMP71976.1"/>
    <property type="molecule type" value="Genomic_DNA"/>
</dbReference>
<dbReference type="Gene3D" id="4.10.410.40">
    <property type="match status" value="1"/>
</dbReference>
<reference evidence="2 3" key="1">
    <citation type="submission" date="2017-05" db="EMBL/GenBank/DDBJ databases">
        <authorList>
            <person name="Varghese N."/>
            <person name="Submissions S."/>
        </authorList>
    </citation>
    <scope>NUCLEOTIDE SEQUENCE [LARGE SCALE GENOMIC DNA]</scope>
    <source>
        <strain evidence="2 3">DSM 26001</strain>
    </source>
</reference>
<evidence type="ECO:0000313" key="3">
    <source>
        <dbReference type="Proteomes" id="UP001158049"/>
    </source>
</evidence>
<gene>
    <name evidence="2" type="ORF">SAMN06295970_117104</name>
</gene>
<feature type="domain" description="Lambda phage tail tube protein N-terminal" evidence="1">
    <location>
        <begin position="92"/>
        <end position="209"/>
    </location>
</feature>
<sequence>MPSTAFSSQGTVISVGTTAGAANPLTSISATSPAIVTDSGHGFVNGDVVTLSGIVGTMSVLNGQSFVVSNSTPNAYALFGSDATGLAYTSGGTATPLNWAPIANVKSYSGFDGSASEIDVTNLSSIAKEKRLGLQDFGSFSFDINPDFSDAGQNALRAAKAAGSIKNFRVAYPNGKAASFSGFVKSMPEQGGVDGVHSGSVSITVSGAVVVA</sequence>
<dbReference type="Pfam" id="PF16461">
    <property type="entry name" value="Phage_TTP_12"/>
    <property type="match status" value="1"/>
</dbReference>
<organism evidence="2 3">
    <name type="scientific">Noviherbaspirillum suwonense</name>
    <dbReference type="NCBI Taxonomy" id="1224511"/>
    <lineage>
        <taxon>Bacteria</taxon>
        <taxon>Pseudomonadati</taxon>
        <taxon>Pseudomonadota</taxon>
        <taxon>Betaproteobacteria</taxon>
        <taxon>Burkholderiales</taxon>
        <taxon>Oxalobacteraceae</taxon>
        <taxon>Noviherbaspirillum</taxon>
    </lineage>
</organism>
<comment type="caution">
    <text evidence="2">The sequence shown here is derived from an EMBL/GenBank/DDBJ whole genome shotgun (WGS) entry which is preliminary data.</text>
</comment>
<name>A0ABY1QJY2_9BURK</name>
<dbReference type="Proteomes" id="UP001158049">
    <property type="component" value="Unassembled WGS sequence"/>
</dbReference>
<evidence type="ECO:0000259" key="1">
    <source>
        <dbReference type="Pfam" id="PF16461"/>
    </source>
</evidence>
<protein>
    <submittedName>
        <fullName evidence="2">Phage tail tube protein, TTP</fullName>
    </submittedName>
</protein>
<dbReference type="RefSeq" id="WP_283444003.1">
    <property type="nucleotide sequence ID" value="NZ_FXUL01000017.1"/>
</dbReference>